<protein>
    <submittedName>
        <fullName evidence="5">Short-chain dehydrogenase</fullName>
    </submittedName>
</protein>
<dbReference type="Gene3D" id="3.40.50.720">
    <property type="entry name" value="NAD(P)-binding Rossmann-like Domain"/>
    <property type="match status" value="1"/>
</dbReference>
<evidence type="ECO:0000256" key="3">
    <source>
        <dbReference type="RuleBase" id="RU000363"/>
    </source>
</evidence>
<dbReference type="PANTHER" id="PTHR42901">
    <property type="entry name" value="ALCOHOL DEHYDROGENASE"/>
    <property type="match status" value="1"/>
</dbReference>
<dbReference type="PROSITE" id="PS00061">
    <property type="entry name" value="ADH_SHORT"/>
    <property type="match status" value="1"/>
</dbReference>
<dbReference type="PRINTS" id="PR00080">
    <property type="entry name" value="SDRFAMILY"/>
</dbReference>
<dbReference type="InterPro" id="IPR057326">
    <property type="entry name" value="KR_dom"/>
</dbReference>
<proteinExistence type="inferred from homology"/>
<dbReference type="PANTHER" id="PTHR42901:SF1">
    <property type="entry name" value="ALCOHOL DEHYDROGENASE"/>
    <property type="match status" value="1"/>
</dbReference>
<accession>A0A0R2LKM3</accession>
<sequence length="254" mass="28514">MFFMHKFVVITGASSGIGREVAIKFAKRGKNLVLAARSKDILEQLKDELEEDHGVQVETRVVDLTDMTAVKKFYESLWDLEVETLINDAGFGLRGAFWENQRSQLLAMIDLNIKAVTYLSQLFLSDHQNAPNTQLINVSSLGGYQIVNDMVAYCASKFYVSALTEGLAHELQEKGALLKAKVLAPAVTKTNFDAVARNTKDFDYDTTFKKYHTAEQMADFLIQLYDSEQTVGIVNEDTMDFELKPAQFKAVGFK</sequence>
<dbReference type="SMART" id="SM00822">
    <property type="entry name" value="PKS_KR"/>
    <property type="match status" value="1"/>
</dbReference>
<dbReference type="PRINTS" id="PR00081">
    <property type="entry name" value="GDHRDH"/>
</dbReference>
<dbReference type="AlphaFoldDB" id="A0A0R2LKM3"/>
<reference evidence="5 6" key="1">
    <citation type="journal article" date="2015" name="Genome Announc.">
        <title>Expanding the biotechnology potential of lactobacilli through comparative genomics of 213 strains and associated genera.</title>
        <authorList>
            <person name="Sun Z."/>
            <person name="Harris H.M."/>
            <person name="McCann A."/>
            <person name="Guo C."/>
            <person name="Argimon S."/>
            <person name="Zhang W."/>
            <person name="Yang X."/>
            <person name="Jeffery I.B."/>
            <person name="Cooney J.C."/>
            <person name="Kagawa T.F."/>
            <person name="Liu W."/>
            <person name="Song Y."/>
            <person name="Salvetti E."/>
            <person name="Wrobel A."/>
            <person name="Rasinkangas P."/>
            <person name="Parkhill J."/>
            <person name="Rea M.C."/>
            <person name="O'Sullivan O."/>
            <person name="Ritari J."/>
            <person name="Douillard F.P."/>
            <person name="Paul Ross R."/>
            <person name="Yang R."/>
            <person name="Briner A.E."/>
            <person name="Felis G.E."/>
            <person name="de Vos W.M."/>
            <person name="Barrangou R."/>
            <person name="Klaenhammer T.R."/>
            <person name="Caufield P.W."/>
            <person name="Cui Y."/>
            <person name="Zhang H."/>
            <person name="O'Toole P.W."/>
        </authorList>
    </citation>
    <scope>NUCLEOTIDE SEQUENCE [LARGE SCALE GENOMIC DNA]</scope>
    <source>
        <strain evidence="5 6">NBRC 103219</strain>
    </source>
</reference>
<dbReference type="Pfam" id="PF00106">
    <property type="entry name" value="adh_short"/>
    <property type="match status" value="1"/>
</dbReference>
<dbReference type="SUPFAM" id="SSF51735">
    <property type="entry name" value="NAD(P)-binding Rossmann-fold domains"/>
    <property type="match status" value="1"/>
</dbReference>
<evidence type="ECO:0000256" key="2">
    <source>
        <dbReference type="ARBA" id="ARBA00023002"/>
    </source>
</evidence>
<dbReference type="Proteomes" id="UP000051886">
    <property type="component" value="Unassembled WGS sequence"/>
</dbReference>
<name>A0A0R2LKM3_9LACO</name>
<dbReference type="GO" id="GO:0016491">
    <property type="term" value="F:oxidoreductase activity"/>
    <property type="evidence" value="ECO:0007669"/>
    <property type="project" value="UniProtKB-KW"/>
</dbReference>
<dbReference type="STRING" id="449659.IV66_GL001756"/>
<dbReference type="InterPro" id="IPR020904">
    <property type="entry name" value="Sc_DH/Rdtase_CS"/>
</dbReference>
<dbReference type="InterPro" id="IPR002347">
    <property type="entry name" value="SDR_fam"/>
</dbReference>
<dbReference type="CDD" id="cd05233">
    <property type="entry name" value="SDR_c"/>
    <property type="match status" value="1"/>
</dbReference>
<evidence type="ECO:0000313" key="5">
    <source>
        <dbReference type="EMBL" id="KRO02086.1"/>
    </source>
</evidence>
<keyword evidence="6" id="KW-1185">Reference proteome</keyword>
<evidence type="ECO:0000313" key="6">
    <source>
        <dbReference type="Proteomes" id="UP000051886"/>
    </source>
</evidence>
<dbReference type="InterPro" id="IPR036291">
    <property type="entry name" value="NAD(P)-bd_dom_sf"/>
</dbReference>
<organism evidence="5 6">
    <name type="scientific">Ligilactobacillus pobuzihii</name>
    <dbReference type="NCBI Taxonomy" id="449659"/>
    <lineage>
        <taxon>Bacteria</taxon>
        <taxon>Bacillati</taxon>
        <taxon>Bacillota</taxon>
        <taxon>Bacilli</taxon>
        <taxon>Lactobacillales</taxon>
        <taxon>Lactobacillaceae</taxon>
        <taxon>Ligilactobacillus</taxon>
    </lineage>
</organism>
<dbReference type="PIRSF" id="PIRSF000126">
    <property type="entry name" value="11-beta-HSD1"/>
    <property type="match status" value="1"/>
</dbReference>
<keyword evidence="2" id="KW-0560">Oxidoreductase</keyword>
<comment type="similarity">
    <text evidence="1 3">Belongs to the short-chain dehydrogenases/reductases (SDR) family.</text>
</comment>
<dbReference type="EMBL" id="JQCN01000004">
    <property type="protein sequence ID" value="KRO02086.1"/>
    <property type="molecule type" value="Genomic_DNA"/>
</dbReference>
<gene>
    <name evidence="5" type="ORF">IV66_GL001756</name>
</gene>
<dbReference type="PATRIC" id="fig|449659.4.peg.1795"/>
<evidence type="ECO:0000256" key="1">
    <source>
        <dbReference type="ARBA" id="ARBA00006484"/>
    </source>
</evidence>
<feature type="domain" description="Ketoreductase" evidence="4">
    <location>
        <begin position="6"/>
        <end position="190"/>
    </location>
</feature>
<evidence type="ECO:0000259" key="4">
    <source>
        <dbReference type="SMART" id="SM00822"/>
    </source>
</evidence>
<comment type="caution">
    <text evidence="5">The sequence shown here is derived from an EMBL/GenBank/DDBJ whole genome shotgun (WGS) entry which is preliminary data.</text>
</comment>